<dbReference type="OrthoDB" id="10179658at2759"/>
<sequence>MQNDIYIRRVTGRFGCPEKTSLELYKFISEKLEEFQSHTEWGEIDYIVIPPKTKLNQDDFFAFMAFKNRIVHLEVVKEFKEI</sequence>
<protein>
    <submittedName>
        <fullName evidence="1">Uncharacterized protein</fullName>
    </submittedName>
</protein>
<accession>A0A814GPF0</accession>
<comment type="caution">
    <text evidence="1">The sequence shown here is derived from an EMBL/GenBank/DDBJ whole genome shotgun (WGS) entry which is preliminary data.</text>
</comment>
<proteinExistence type="predicted"/>
<evidence type="ECO:0000313" key="2">
    <source>
        <dbReference type="Proteomes" id="UP000663879"/>
    </source>
</evidence>
<keyword evidence="2" id="KW-1185">Reference proteome</keyword>
<reference evidence="1" key="1">
    <citation type="submission" date="2021-02" db="EMBL/GenBank/DDBJ databases">
        <authorList>
            <person name="Nowell W R."/>
        </authorList>
    </citation>
    <scope>NUCLEOTIDE SEQUENCE</scope>
    <source>
        <strain evidence="1">Ploen Becks lab</strain>
    </source>
</reference>
<dbReference type="Proteomes" id="UP000663879">
    <property type="component" value="Unassembled WGS sequence"/>
</dbReference>
<dbReference type="AlphaFoldDB" id="A0A814GPF0"/>
<gene>
    <name evidence="1" type="ORF">OXX778_LOCUS16304</name>
</gene>
<evidence type="ECO:0000313" key="1">
    <source>
        <dbReference type="EMBL" id="CAF0998979.1"/>
    </source>
</evidence>
<name>A0A814GPF0_9BILA</name>
<dbReference type="EMBL" id="CAJNOC010003816">
    <property type="protein sequence ID" value="CAF0998979.1"/>
    <property type="molecule type" value="Genomic_DNA"/>
</dbReference>
<organism evidence="1 2">
    <name type="scientific">Brachionus calyciflorus</name>
    <dbReference type="NCBI Taxonomy" id="104777"/>
    <lineage>
        <taxon>Eukaryota</taxon>
        <taxon>Metazoa</taxon>
        <taxon>Spiralia</taxon>
        <taxon>Gnathifera</taxon>
        <taxon>Rotifera</taxon>
        <taxon>Eurotatoria</taxon>
        <taxon>Monogononta</taxon>
        <taxon>Pseudotrocha</taxon>
        <taxon>Ploima</taxon>
        <taxon>Brachionidae</taxon>
        <taxon>Brachionus</taxon>
    </lineage>
</organism>